<keyword evidence="2" id="KW-1185">Reference proteome</keyword>
<reference evidence="1" key="2">
    <citation type="submission" date="2021-12" db="EMBL/GenBank/DDBJ databases">
        <title>Resequencing data analysis of finger millet.</title>
        <authorList>
            <person name="Hatakeyama M."/>
            <person name="Aluri S."/>
            <person name="Balachadran M.T."/>
            <person name="Sivarajan S.R."/>
            <person name="Poveda L."/>
            <person name="Shimizu-Inatsugi R."/>
            <person name="Schlapbach R."/>
            <person name="Sreeman S.M."/>
            <person name="Shimizu K.K."/>
        </authorList>
    </citation>
    <scope>NUCLEOTIDE SEQUENCE</scope>
</reference>
<reference evidence="1" key="1">
    <citation type="journal article" date="2018" name="DNA Res.">
        <title>Multiple hybrid de novo genome assembly of finger millet, an orphan allotetraploid crop.</title>
        <authorList>
            <person name="Hatakeyama M."/>
            <person name="Aluri S."/>
            <person name="Balachadran M.T."/>
            <person name="Sivarajan S.R."/>
            <person name="Patrignani A."/>
            <person name="Gruter S."/>
            <person name="Poveda L."/>
            <person name="Shimizu-Inatsugi R."/>
            <person name="Baeten J."/>
            <person name="Francoijs K.J."/>
            <person name="Nataraja K.N."/>
            <person name="Reddy Y.A.N."/>
            <person name="Phadnis S."/>
            <person name="Ravikumar R.L."/>
            <person name="Schlapbach R."/>
            <person name="Sreeman S.M."/>
            <person name="Shimizu K.K."/>
        </authorList>
    </citation>
    <scope>NUCLEOTIDE SEQUENCE</scope>
</reference>
<organism evidence="1 2">
    <name type="scientific">Eleusine coracana subsp. coracana</name>
    <dbReference type="NCBI Taxonomy" id="191504"/>
    <lineage>
        <taxon>Eukaryota</taxon>
        <taxon>Viridiplantae</taxon>
        <taxon>Streptophyta</taxon>
        <taxon>Embryophyta</taxon>
        <taxon>Tracheophyta</taxon>
        <taxon>Spermatophyta</taxon>
        <taxon>Magnoliopsida</taxon>
        <taxon>Liliopsida</taxon>
        <taxon>Poales</taxon>
        <taxon>Poaceae</taxon>
        <taxon>PACMAD clade</taxon>
        <taxon>Chloridoideae</taxon>
        <taxon>Cynodonteae</taxon>
        <taxon>Eleusininae</taxon>
        <taxon>Eleusine</taxon>
    </lineage>
</organism>
<evidence type="ECO:0000313" key="2">
    <source>
        <dbReference type="Proteomes" id="UP001054889"/>
    </source>
</evidence>
<evidence type="ECO:0000313" key="1">
    <source>
        <dbReference type="EMBL" id="GJN00046.1"/>
    </source>
</evidence>
<dbReference type="AlphaFoldDB" id="A0AAV5CPM0"/>
<proteinExistence type="predicted"/>
<dbReference type="Proteomes" id="UP001054889">
    <property type="component" value="Unassembled WGS sequence"/>
</dbReference>
<dbReference type="EMBL" id="BQKI01000008">
    <property type="protein sequence ID" value="GJN00046.1"/>
    <property type="molecule type" value="Genomic_DNA"/>
</dbReference>
<name>A0AAV5CPM0_ELECO</name>
<accession>A0AAV5CPM0</accession>
<gene>
    <name evidence="1" type="primary">ga17195</name>
    <name evidence="1" type="ORF">PR202_ga17195</name>
</gene>
<comment type="caution">
    <text evidence="1">The sequence shown here is derived from an EMBL/GenBank/DDBJ whole genome shotgun (WGS) entry which is preliminary data.</text>
</comment>
<protein>
    <submittedName>
        <fullName evidence="1">Uncharacterized protein</fullName>
    </submittedName>
</protein>
<sequence length="468" mass="51475">MPAGADNSPAWSLLVGVLSFSAPNNSSLLRLHRFHVARSGRVLGRSGDALEVIDDVDYESRDTSSHISGVTATPSPDDDRSICIFSRDFNRVVPPRPLQLHLNNLNAHDTKISVSTMAGLSPEVISPVMPTRPISGAGDLWAPYITGEHEGQPPYQGIRRGRRQHHILLSLQPSHLFFTFDCSTGAWARVVTTAHAKNAAHNYVPIHERGLYVEEDDAIYFMGGGIVWAYRLCKDDQGRQNRLSPPTKVDQVCPFGGEGYGFLTHLGARVLCSVWISTSLGCNCDTLHVIITTFRVSAGGKASRGHFVPGKGSEVLHSTCRRLDMLLSKPSESEYNFCFLQLLCHDKTLSPLCTMDTFISDDEYHVFKRPLPWHFVCDMKTSVAVGHSVISLVLQVGSRIVAVVSLMIVVAVEANILCITTVQVKTERIPGGKQKPVLIGHTDIATSFIERTGRSIWTINCFATDFDL</sequence>